<dbReference type="OrthoDB" id="6428174at2759"/>
<sequence length="292" mass="31002">SSDLTFGIALAMSSSLAIGSSFIVKKKGLKLASARGGLRAGSGGFGYLREPLWWGGMITMIVGEVANFAAYAYAPAVIVTPLGALSIIVAAVLSHHILRERLNGFGWLGCFLCVVGSLSVVMHAPEDRPIRDVRQLWEMASAPTFATYAAFATCLTSYLITSVYPRVLVVPIGICSLAGSLSVMGVKALGIALRLTWAGSNQFAYAETWACVAVVAACVVTQMNYLNKALDVFNAAVVTPVYYVGFTTLTLLASSVMFKDYERQSAVEVTSQLCGFATILSGVFVLHVTKDV</sequence>
<evidence type="ECO:0000256" key="1">
    <source>
        <dbReference type="ARBA" id="ARBA00004141"/>
    </source>
</evidence>
<dbReference type="eggNOG" id="KOG2922">
    <property type="taxonomic scope" value="Eukaryota"/>
</dbReference>
<dbReference type="GeneID" id="9684757"/>
<keyword evidence="5 7" id="KW-0472">Membrane</keyword>
<dbReference type="GO" id="GO:0015095">
    <property type="term" value="F:magnesium ion transmembrane transporter activity"/>
    <property type="evidence" value="ECO:0007669"/>
    <property type="project" value="UniProtKB-UniRule"/>
</dbReference>
<gene>
    <name evidence="8" type="ORF">MICPUCDRAFT_4940</name>
</gene>
<evidence type="ECO:0000256" key="4">
    <source>
        <dbReference type="ARBA" id="ARBA00022989"/>
    </source>
</evidence>
<feature type="transmembrane region" description="Helical" evidence="7">
    <location>
        <begin position="232"/>
        <end position="257"/>
    </location>
</feature>
<reference evidence="8 9" key="1">
    <citation type="journal article" date="2009" name="Science">
        <title>Green evolution and dynamic adaptations revealed by genomes of the marine picoeukaryotes Micromonas.</title>
        <authorList>
            <person name="Worden A.Z."/>
            <person name="Lee J.H."/>
            <person name="Mock T."/>
            <person name="Rouze P."/>
            <person name="Simmons M.P."/>
            <person name="Aerts A.L."/>
            <person name="Allen A.E."/>
            <person name="Cuvelier M.L."/>
            <person name="Derelle E."/>
            <person name="Everett M.V."/>
            <person name="Foulon E."/>
            <person name="Grimwood J."/>
            <person name="Gundlach H."/>
            <person name="Henrissat B."/>
            <person name="Napoli C."/>
            <person name="McDonald S.M."/>
            <person name="Parker M.S."/>
            <person name="Rombauts S."/>
            <person name="Salamov A."/>
            <person name="Von Dassow P."/>
            <person name="Badger J.H."/>
            <person name="Coutinho P.M."/>
            <person name="Demir E."/>
            <person name="Dubchak I."/>
            <person name="Gentemann C."/>
            <person name="Eikrem W."/>
            <person name="Gready J.E."/>
            <person name="John U."/>
            <person name="Lanier W."/>
            <person name="Lindquist E.A."/>
            <person name="Lucas S."/>
            <person name="Mayer K.F."/>
            <person name="Moreau H."/>
            <person name="Not F."/>
            <person name="Otillar R."/>
            <person name="Panaud O."/>
            <person name="Pangilinan J."/>
            <person name="Paulsen I."/>
            <person name="Piegu B."/>
            <person name="Poliakov A."/>
            <person name="Robbens S."/>
            <person name="Schmutz J."/>
            <person name="Toulza E."/>
            <person name="Wyss T."/>
            <person name="Zelensky A."/>
            <person name="Zhou K."/>
            <person name="Armbrust E.V."/>
            <person name="Bhattacharya D."/>
            <person name="Goodenough U.W."/>
            <person name="Van de Peer Y."/>
            <person name="Grigoriev I.V."/>
        </authorList>
    </citation>
    <scope>NUCLEOTIDE SEQUENCE [LARGE SCALE GENOMIC DNA]</scope>
    <source>
        <strain evidence="8 9">CCMP1545</strain>
    </source>
</reference>
<keyword evidence="3 7" id="KW-0812">Transmembrane</keyword>
<feature type="transmembrane region" description="Helical" evidence="7">
    <location>
        <begin position="269"/>
        <end position="289"/>
    </location>
</feature>
<feature type="transmembrane region" description="Helical" evidence="7">
    <location>
        <begin position="52"/>
        <end position="70"/>
    </location>
</feature>
<evidence type="ECO:0000256" key="7">
    <source>
        <dbReference type="RuleBase" id="RU363078"/>
    </source>
</evidence>
<keyword evidence="7" id="KW-0967">Endosome</keyword>
<dbReference type="Pfam" id="PF05653">
    <property type="entry name" value="Mg_trans_NIPA"/>
    <property type="match status" value="1"/>
</dbReference>
<dbReference type="OMA" id="NTAAYAF"/>
<evidence type="ECO:0000256" key="2">
    <source>
        <dbReference type="ARBA" id="ARBA00007001"/>
    </source>
</evidence>
<comment type="subunit">
    <text evidence="7">Homodimer.</text>
</comment>
<accession>C1MV55</accession>
<feature type="transmembrane region" description="Helical" evidence="7">
    <location>
        <begin position="145"/>
        <end position="164"/>
    </location>
</feature>
<protein>
    <recommendedName>
        <fullName evidence="7">Probable magnesium transporter</fullName>
    </recommendedName>
</protein>
<keyword evidence="7" id="KW-0406">Ion transport</keyword>
<comment type="function">
    <text evidence="6 7">Acts as a Mg(2+) transporter. Can also transport other divalent cations such as Fe(2+), Sr(2+), Ba(2+), Mn(2+) and Co(2+) but to a much less extent than Mg(2+).</text>
</comment>
<organism evidence="9">
    <name type="scientific">Micromonas pusilla (strain CCMP1545)</name>
    <name type="common">Picoplanktonic green alga</name>
    <dbReference type="NCBI Taxonomy" id="564608"/>
    <lineage>
        <taxon>Eukaryota</taxon>
        <taxon>Viridiplantae</taxon>
        <taxon>Chlorophyta</taxon>
        <taxon>Mamiellophyceae</taxon>
        <taxon>Mamiellales</taxon>
        <taxon>Mamiellaceae</taxon>
        <taxon>Micromonas</taxon>
    </lineage>
</organism>
<dbReference type="InterPro" id="IPR008521">
    <property type="entry name" value="Mg_trans_NIPA"/>
</dbReference>
<dbReference type="InterPro" id="IPR037185">
    <property type="entry name" value="EmrE-like"/>
</dbReference>
<keyword evidence="7" id="KW-0460">Magnesium</keyword>
<keyword evidence="4 7" id="KW-1133">Transmembrane helix</keyword>
<dbReference type="STRING" id="564608.C1MV55"/>
<evidence type="ECO:0000256" key="5">
    <source>
        <dbReference type="ARBA" id="ARBA00023136"/>
    </source>
</evidence>
<comment type="subcellular location">
    <subcellularLocation>
        <location evidence="7">Cell membrane</location>
        <topology evidence="7">Multi-pass membrane protein</topology>
    </subcellularLocation>
    <subcellularLocation>
        <location evidence="7">Early endosome</location>
    </subcellularLocation>
    <subcellularLocation>
        <location evidence="1">Membrane</location>
        <topology evidence="1">Multi-pass membrane protein</topology>
    </subcellularLocation>
</comment>
<feature type="non-terminal residue" evidence="8">
    <location>
        <position position="1"/>
    </location>
</feature>
<proteinExistence type="inferred from homology"/>
<evidence type="ECO:0000256" key="6">
    <source>
        <dbReference type="ARBA" id="ARBA00025284"/>
    </source>
</evidence>
<evidence type="ECO:0000313" key="8">
    <source>
        <dbReference type="EMBL" id="EEH56739.1"/>
    </source>
</evidence>
<keyword evidence="7" id="KW-0813">Transport</keyword>
<dbReference type="GO" id="GO:0005886">
    <property type="term" value="C:plasma membrane"/>
    <property type="evidence" value="ECO:0007669"/>
    <property type="project" value="UniProtKB-SubCell"/>
</dbReference>
<dbReference type="AlphaFoldDB" id="C1MV55"/>
<name>C1MV55_MICPC</name>
<dbReference type="PANTHER" id="PTHR12570">
    <property type="match status" value="1"/>
</dbReference>
<feature type="non-terminal residue" evidence="8">
    <location>
        <position position="292"/>
    </location>
</feature>
<keyword evidence="9" id="KW-1185">Reference proteome</keyword>
<feature type="transmembrane region" description="Helical" evidence="7">
    <location>
        <begin position="77"/>
        <end position="98"/>
    </location>
</feature>
<dbReference type="RefSeq" id="XP_003059607.1">
    <property type="nucleotide sequence ID" value="XM_003059561.1"/>
</dbReference>
<dbReference type="Proteomes" id="UP000001876">
    <property type="component" value="Unassembled WGS sequence"/>
</dbReference>
<keyword evidence="7" id="KW-1003">Cell membrane</keyword>
<dbReference type="PANTHER" id="PTHR12570:SF91">
    <property type="entry name" value="MAGNESIUM TRANSPORTER-RELATED"/>
    <property type="match status" value="1"/>
</dbReference>
<evidence type="ECO:0000313" key="9">
    <source>
        <dbReference type="Proteomes" id="UP000001876"/>
    </source>
</evidence>
<dbReference type="GO" id="GO:0005769">
    <property type="term" value="C:early endosome"/>
    <property type="evidence" value="ECO:0007669"/>
    <property type="project" value="UniProtKB-SubCell"/>
</dbReference>
<dbReference type="KEGG" id="mpp:MICPUCDRAFT_4940"/>
<feature type="transmembrane region" description="Helical" evidence="7">
    <location>
        <begin position="205"/>
        <end position="226"/>
    </location>
</feature>
<dbReference type="EMBL" id="GG663740">
    <property type="protein sequence ID" value="EEH56739.1"/>
    <property type="molecule type" value="Genomic_DNA"/>
</dbReference>
<evidence type="ECO:0000256" key="3">
    <source>
        <dbReference type="ARBA" id="ARBA00022692"/>
    </source>
</evidence>
<comment type="similarity">
    <text evidence="2 7">Belongs to the NIPA (TC 2.A.7) family.</text>
</comment>
<feature type="transmembrane region" description="Helical" evidence="7">
    <location>
        <begin position="104"/>
        <end position="124"/>
    </location>
</feature>
<dbReference type="SUPFAM" id="SSF103481">
    <property type="entry name" value="Multidrug resistance efflux transporter EmrE"/>
    <property type="match status" value="1"/>
</dbReference>
<feature type="transmembrane region" description="Helical" evidence="7">
    <location>
        <begin position="170"/>
        <end position="193"/>
    </location>
</feature>